<gene>
    <name evidence="2" type="ORF">CHRIB12_LOCUS10426</name>
</gene>
<dbReference type="Proteomes" id="UP000684084">
    <property type="component" value="Unassembled WGS sequence"/>
</dbReference>
<dbReference type="OrthoDB" id="10398258at2759"/>
<feature type="transmembrane region" description="Helical" evidence="1">
    <location>
        <begin position="73"/>
        <end position="91"/>
    </location>
</feature>
<dbReference type="VEuPathDB" id="FungiDB:RhiirFUN_022479"/>
<evidence type="ECO:0000313" key="2">
    <source>
        <dbReference type="EMBL" id="CAB5365438.1"/>
    </source>
</evidence>
<evidence type="ECO:0000313" key="3">
    <source>
        <dbReference type="Proteomes" id="UP000684084"/>
    </source>
</evidence>
<feature type="transmembrane region" description="Helical" evidence="1">
    <location>
        <begin position="6"/>
        <end position="23"/>
    </location>
</feature>
<accession>A0A915Z8W9</accession>
<organism evidence="2 3">
    <name type="scientific">Rhizophagus irregularis</name>
    <dbReference type="NCBI Taxonomy" id="588596"/>
    <lineage>
        <taxon>Eukaryota</taxon>
        <taxon>Fungi</taxon>
        <taxon>Fungi incertae sedis</taxon>
        <taxon>Mucoromycota</taxon>
        <taxon>Glomeromycotina</taxon>
        <taxon>Glomeromycetes</taxon>
        <taxon>Glomerales</taxon>
        <taxon>Glomeraceae</taxon>
        <taxon>Rhizophagus</taxon>
    </lineage>
</organism>
<keyword evidence="1" id="KW-1133">Transmembrane helix</keyword>
<proteinExistence type="predicted"/>
<protein>
    <submittedName>
        <fullName evidence="2">Uncharacterized protein</fullName>
    </submittedName>
</protein>
<comment type="caution">
    <text evidence="2">The sequence shown here is derived from an EMBL/GenBank/DDBJ whole genome shotgun (WGS) entry which is preliminary data.</text>
</comment>
<keyword evidence="1" id="KW-0812">Transmembrane</keyword>
<sequence>MLLKTSLSPILTYAVITFRNYFYSRLIFFVMKKKLNEIIHGDLVRIITIRYVLRKWMRSQPHYLKLEKTNYNLYTYIYIQLNTLFCLLIAVSKLKTSADRCLLFFGNRQVDDNIKKLNRRSIIQRNRLFKIADYVNP</sequence>
<reference evidence="2" key="1">
    <citation type="submission" date="2020-05" db="EMBL/GenBank/DDBJ databases">
        <authorList>
            <person name="Rincon C."/>
            <person name="Sanders R I."/>
            <person name="Robbins C."/>
            <person name="Chaturvedi A."/>
        </authorList>
    </citation>
    <scope>NUCLEOTIDE SEQUENCE</scope>
    <source>
        <strain evidence="2">CHB12</strain>
    </source>
</reference>
<dbReference type="EMBL" id="CAGKOT010000021">
    <property type="protein sequence ID" value="CAB5365438.1"/>
    <property type="molecule type" value="Genomic_DNA"/>
</dbReference>
<evidence type="ECO:0000256" key="1">
    <source>
        <dbReference type="SAM" id="Phobius"/>
    </source>
</evidence>
<name>A0A915Z8W9_9GLOM</name>
<dbReference type="AlphaFoldDB" id="A0A915Z8W9"/>
<dbReference type="VEuPathDB" id="FungiDB:RhiirFUN_022478"/>
<keyword evidence="1" id="KW-0472">Membrane</keyword>